<keyword evidence="2" id="KW-1185">Reference proteome</keyword>
<dbReference type="Proteomes" id="UP000238308">
    <property type="component" value="Unassembled WGS sequence"/>
</dbReference>
<dbReference type="OrthoDB" id="7057642at2"/>
<gene>
    <name evidence="1" type="ORF">BCM14_3074</name>
</gene>
<evidence type="ECO:0000313" key="1">
    <source>
        <dbReference type="EMBL" id="PRY96132.1"/>
    </source>
</evidence>
<reference evidence="1 2" key="1">
    <citation type="submission" date="2018-03" db="EMBL/GenBank/DDBJ databases">
        <title>Genomic Encyclopedia of Type Strains, Phase III (KMG-III): the genomes of soil and plant-associated and newly described type strains.</title>
        <authorList>
            <person name="Whitman W."/>
        </authorList>
    </citation>
    <scope>NUCLEOTIDE SEQUENCE [LARGE SCALE GENOMIC DNA]</scope>
    <source>
        <strain evidence="1 2">MWH-P2sevCIIIb</strain>
    </source>
</reference>
<evidence type="ECO:0000313" key="2">
    <source>
        <dbReference type="Proteomes" id="UP000238308"/>
    </source>
</evidence>
<dbReference type="RefSeq" id="WP_106228875.1">
    <property type="nucleotide sequence ID" value="NZ_PVTV01000019.1"/>
</dbReference>
<sequence length="208" mass="22926">MDQSVIDSIVRWPNVPAVAGWLSLSSRGEWRLHPNGDAEQGGPGVGVSNTQILSFFGRNYSNEGDGRYFFQNGPQRVYVRLDAAPYVLRLMPENGTLLTHNNLVVKQVRRWLIDDLGNVYADTDLGPGRIDDRDLFLLADLLVDDLGLNLLDRVEAGGQDSPPGLSLGAPEKEQRFPALSKFAPLSWVPSQKISTEMKFIANPGVPVK</sequence>
<dbReference type="EMBL" id="PVTV01000019">
    <property type="protein sequence ID" value="PRY96132.1"/>
    <property type="molecule type" value="Genomic_DNA"/>
</dbReference>
<dbReference type="AlphaFoldDB" id="A0A2T0XB23"/>
<name>A0A2T0XB23_9BURK</name>
<organism evidence="1 2">
    <name type="scientific">Jezberella montanilacus</name>
    <dbReference type="NCBI Taxonomy" id="323426"/>
    <lineage>
        <taxon>Bacteria</taxon>
        <taxon>Pseudomonadati</taxon>
        <taxon>Pseudomonadota</taxon>
        <taxon>Betaproteobacteria</taxon>
        <taxon>Burkholderiales</taxon>
        <taxon>Alcaligenaceae</taxon>
        <taxon>Jezberella</taxon>
    </lineage>
</organism>
<evidence type="ECO:0008006" key="3">
    <source>
        <dbReference type="Google" id="ProtNLM"/>
    </source>
</evidence>
<dbReference type="Pfam" id="PF11161">
    <property type="entry name" value="DUF2944"/>
    <property type="match status" value="1"/>
</dbReference>
<comment type="caution">
    <text evidence="1">The sequence shown here is derived from an EMBL/GenBank/DDBJ whole genome shotgun (WGS) entry which is preliminary data.</text>
</comment>
<dbReference type="InterPro" id="IPR021332">
    <property type="entry name" value="DUF2944"/>
</dbReference>
<protein>
    <recommendedName>
        <fullName evidence="3">DUF2946 family protein</fullName>
    </recommendedName>
</protein>
<proteinExistence type="predicted"/>
<accession>A0A2T0XB23</accession>